<organism evidence="3 4">
    <name type="scientific">Volvox africanus</name>
    <dbReference type="NCBI Taxonomy" id="51714"/>
    <lineage>
        <taxon>Eukaryota</taxon>
        <taxon>Viridiplantae</taxon>
        <taxon>Chlorophyta</taxon>
        <taxon>core chlorophytes</taxon>
        <taxon>Chlorophyceae</taxon>
        <taxon>CS clade</taxon>
        <taxon>Chlamydomonadales</taxon>
        <taxon>Volvocaceae</taxon>
        <taxon>Volvox</taxon>
    </lineage>
</organism>
<sequence length="361" mass="38317">MGKLSGFFTNARGQKLYTVRWTPDEGVVKAVLLWIHGFGEYIDRFEGSAKAWLASGVAVYGFDAHGMGLSEPLEDRSRALIRRFSHLVDDAVLYLEKVLKPALTEQGINVPLFVGGNSLGGLLASYVVLERPDTFAGLIMQSPAIDVEWTPVLKIQAALGNLLAAIVPRAQLVPAVRPEDMSQDPAVVKEYMEDPMIYKGNVRALSGNEILKGFRALAPRRTELKLPIFAIHGTSDRCTSLPALREMLKHVSSTDVTLEEVAGGYHELLHGPEKEAVRKSIGDWILAHATVAPGAAADEAPTASEQAQEASDAGGTAKEGEEAPTTEPVGASSVSASAAGPTEGDATAEPVKGTLVTGTAP</sequence>
<dbReference type="EMBL" id="BSDZ01000008">
    <property type="protein sequence ID" value="GLI60601.1"/>
    <property type="molecule type" value="Genomic_DNA"/>
</dbReference>
<evidence type="ECO:0000313" key="4">
    <source>
        <dbReference type="Proteomes" id="UP001165090"/>
    </source>
</evidence>
<dbReference type="Gene3D" id="3.40.50.1820">
    <property type="entry name" value="alpha/beta hydrolase"/>
    <property type="match status" value="1"/>
</dbReference>
<feature type="region of interest" description="Disordered" evidence="1">
    <location>
        <begin position="296"/>
        <end position="361"/>
    </location>
</feature>
<feature type="compositionally biased region" description="Low complexity" evidence="1">
    <location>
        <begin position="329"/>
        <end position="340"/>
    </location>
</feature>
<evidence type="ECO:0000256" key="1">
    <source>
        <dbReference type="SAM" id="MobiDB-lite"/>
    </source>
</evidence>
<feature type="domain" description="Serine aminopeptidase S33" evidence="2">
    <location>
        <begin position="28"/>
        <end position="272"/>
    </location>
</feature>
<accession>A0ABQ5RSN7</accession>
<evidence type="ECO:0000313" key="3">
    <source>
        <dbReference type="EMBL" id="GLI60601.1"/>
    </source>
</evidence>
<dbReference type="InterPro" id="IPR051044">
    <property type="entry name" value="MAG_DAG_Lipase"/>
</dbReference>
<protein>
    <recommendedName>
        <fullName evidence="2">Serine aminopeptidase S33 domain-containing protein</fullName>
    </recommendedName>
</protein>
<name>A0ABQ5RSN7_9CHLO</name>
<dbReference type="SUPFAM" id="SSF53474">
    <property type="entry name" value="alpha/beta-Hydrolases"/>
    <property type="match status" value="1"/>
</dbReference>
<dbReference type="Pfam" id="PF12146">
    <property type="entry name" value="Hydrolase_4"/>
    <property type="match status" value="1"/>
</dbReference>
<evidence type="ECO:0000259" key="2">
    <source>
        <dbReference type="Pfam" id="PF12146"/>
    </source>
</evidence>
<dbReference type="PANTHER" id="PTHR11614">
    <property type="entry name" value="PHOSPHOLIPASE-RELATED"/>
    <property type="match status" value="1"/>
</dbReference>
<feature type="compositionally biased region" description="Low complexity" evidence="1">
    <location>
        <begin position="296"/>
        <end position="307"/>
    </location>
</feature>
<keyword evidence="4" id="KW-1185">Reference proteome</keyword>
<comment type="caution">
    <text evidence="3">The sequence shown here is derived from an EMBL/GenBank/DDBJ whole genome shotgun (WGS) entry which is preliminary data.</text>
</comment>
<proteinExistence type="predicted"/>
<dbReference type="InterPro" id="IPR029058">
    <property type="entry name" value="AB_hydrolase_fold"/>
</dbReference>
<gene>
    <name evidence="3" type="ORF">VaNZ11_002774</name>
</gene>
<dbReference type="InterPro" id="IPR022742">
    <property type="entry name" value="Hydrolase_4"/>
</dbReference>
<dbReference type="Proteomes" id="UP001165090">
    <property type="component" value="Unassembled WGS sequence"/>
</dbReference>
<reference evidence="3 4" key="1">
    <citation type="journal article" date="2023" name="IScience">
        <title>Expanded male sex-determining region conserved during the evolution of homothallism in the green alga Volvox.</title>
        <authorList>
            <person name="Yamamoto K."/>
            <person name="Matsuzaki R."/>
            <person name="Mahakham W."/>
            <person name="Heman W."/>
            <person name="Sekimoto H."/>
            <person name="Kawachi M."/>
            <person name="Minakuchi Y."/>
            <person name="Toyoda A."/>
            <person name="Nozaki H."/>
        </authorList>
    </citation>
    <scope>NUCLEOTIDE SEQUENCE [LARGE SCALE GENOMIC DNA]</scope>
    <source>
        <strain evidence="3 4">NIES-4468</strain>
    </source>
</reference>